<comment type="caution">
    <text evidence="3">The sequence shown here is derived from an EMBL/GenBank/DDBJ whole genome shotgun (WGS) entry which is preliminary data.</text>
</comment>
<evidence type="ECO:0000313" key="4">
    <source>
        <dbReference type="Proteomes" id="UP000027446"/>
    </source>
</evidence>
<feature type="domain" description="BD-FAE-like" evidence="2">
    <location>
        <begin position="115"/>
        <end position="163"/>
    </location>
</feature>
<dbReference type="SUPFAM" id="SSF53474">
    <property type="entry name" value="alpha/beta-Hydrolases"/>
    <property type="match status" value="1"/>
</dbReference>
<dbReference type="STRING" id="1280949.HAD_16797"/>
<accession>A0A069E0A0</accession>
<dbReference type="InterPro" id="IPR029058">
    <property type="entry name" value="AB_hydrolase_fold"/>
</dbReference>
<dbReference type="AlphaFoldDB" id="A0A069E0A0"/>
<dbReference type="InterPro" id="IPR049492">
    <property type="entry name" value="BD-FAE-like_dom"/>
</dbReference>
<reference evidence="3 4" key="1">
    <citation type="journal article" date="2014" name="Antonie Van Leeuwenhoek">
        <title>Hyphomonas beringensis sp. nov. and Hyphomonas chukchiensis sp. nov., isolated from surface seawater of the Bering Sea and Chukchi Sea.</title>
        <authorList>
            <person name="Li C."/>
            <person name="Lai Q."/>
            <person name="Li G."/>
            <person name="Dong C."/>
            <person name="Wang J."/>
            <person name="Liao Y."/>
            <person name="Shao Z."/>
        </authorList>
    </citation>
    <scope>NUCLEOTIDE SEQUENCE [LARGE SCALE GENOMIC DNA]</scope>
    <source>
        <strain evidence="3 4">MHS-3</strain>
    </source>
</reference>
<dbReference type="Gene3D" id="3.40.50.1820">
    <property type="entry name" value="alpha/beta hydrolase"/>
    <property type="match status" value="1"/>
</dbReference>
<dbReference type="Proteomes" id="UP000027446">
    <property type="component" value="Unassembled WGS sequence"/>
</dbReference>
<evidence type="ECO:0000259" key="2">
    <source>
        <dbReference type="Pfam" id="PF20434"/>
    </source>
</evidence>
<gene>
    <name evidence="3" type="ORF">HAD_16797</name>
</gene>
<evidence type="ECO:0000256" key="1">
    <source>
        <dbReference type="ARBA" id="ARBA00022801"/>
    </source>
</evidence>
<dbReference type="EMBL" id="ARYH01000004">
    <property type="protein sequence ID" value="KCZ82739.1"/>
    <property type="molecule type" value="Genomic_DNA"/>
</dbReference>
<evidence type="ECO:0000313" key="3">
    <source>
        <dbReference type="EMBL" id="KCZ82739.1"/>
    </source>
</evidence>
<feature type="domain" description="BD-FAE-like" evidence="2">
    <location>
        <begin position="24"/>
        <end position="87"/>
    </location>
</feature>
<dbReference type="eggNOG" id="COG0657">
    <property type="taxonomic scope" value="Bacteria"/>
</dbReference>
<organism evidence="3 4">
    <name type="scientific">Hyphomonas adhaerens MHS-3</name>
    <dbReference type="NCBI Taxonomy" id="1280949"/>
    <lineage>
        <taxon>Bacteria</taxon>
        <taxon>Pseudomonadati</taxon>
        <taxon>Pseudomonadota</taxon>
        <taxon>Alphaproteobacteria</taxon>
        <taxon>Hyphomonadales</taxon>
        <taxon>Hyphomonadaceae</taxon>
        <taxon>Hyphomonas</taxon>
    </lineage>
</organism>
<keyword evidence="4" id="KW-1185">Reference proteome</keyword>
<keyword evidence="1" id="KW-0378">Hydrolase</keyword>
<sequence length="281" mass="30434">MPASASNVVYGTGPVAGGTKDLKLDVYQTGEACTDLRPFVMLIHGGGFEEGSKSMSPWRSIADDLTDLGYTAISIDYRMIGDTPRPSTEFRPLRDDIYRAGLGPLISYNEALQADAIASAIEDTVTAIRWVDANQDALCVDMSRFAVWGDSAGAIMGLHAAYGMDAYNIPVPEPDVVIDYWGRFITNGNLMTSGEPPAFILHGTQDDVVNYNFALDIRNQTNAAGIPYAFYSVTGGKHGFEEIPIDTLRVNGISLRQLTLDFVSDHLEGGSPGYETHLVPK</sequence>
<dbReference type="GO" id="GO:0016787">
    <property type="term" value="F:hydrolase activity"/>
    <property type="evidence" value="ECO:0007669"/>
    <property type="project" value="UniProtKB-KW"/>
</dbReference>
<dbReference type="InterPro" id="IPR050300">
    <property type="entry name" value="GDXG_lipolytic_enzyme"/>
</dbReference>
<dbReference type="PANTHER" id="PTHR48081">
    <property type="entry name" value="AB HYDROLASE SUPERFAMILY PROTEIN C4A8.06C"/>
    <property type="match status" value="1"/>
</dbReference>
<protein>
    <submittedName>
        <fullName evidence="3">Phospholipase/carboxylesterase</fullName>
    </submittedName>
</protein>
<name>A0A069E0A0_9PROT</name>
<dbReference type="Pfam" id="PF20434">
    <property type="entry name" value="BD-FAE"/>
    <property type="match status" value="2"/>
</dbReference>
<dbReference type="PATRIC" id="fig|1280949.3.peg.3408"/>
<proteinExistence type="predicted"/>